<evidence type="ECO:0000259" key="6">
    <source>
        <dbReference type="Pfam" id="PF00155"/>
    </source>
</evidence>
<protein>
    <recommendedName>
        <fullName evidence="6">Aminotransferase class I/classII large domain-containing protein</fullName>
    </recommendedName>
</protein>
<dbReference type="Proteomes" id="UP001178507">
    <property type="component" value="Unassembled WGS sequence"/>
</dbReference>
<feature type="non-terminal residue" evidence="7">
    <location>
        <position position="199"/>
    </location>
</feature>
<dbReference type="InterPro" id="IPR004839">
    <property type="entry name" value="Aminotransferase_I/II_large"/>
</dbReference>
<gene>
    <name evidence="7" type="ORF">EVOR1521_LOCUS18357</name>
</gene>
<accession>A0AA36IV87</accession>
<keyword evidence="3" id="KW-0032">Aminotransferase</keyword>
<dbReference type="PANTHER" id="PTHR11751:SF29">
    <property type="entry name" value="ALANINE TRANSAMINASE"/>
    <property type="match status" value="1"/>
</dbReference>
<dbReference type="InterPro" id="IPR015424">
    <property type="entry name" value="PyrdxlP-dep_Trfase"/>
</dbReference>
<evidence type="ECO:0000313" key="7">
    <source>
        <dbReference type="EMBL" id="CAJ1393508.1"/>
    </source>
</evidence>
<evidence type="ECO:0000313" key="8">
    <source>
        <dbReference type="Proteomes" id="UP001178507"/>
    </source>
</evidence>
<keyword evidence="4" id="KW-0808">Transferase</keyword>
<dbReference type="EMBL" id="CAUJNA010002570">
    <property type="protein sequence ID" value="CAJ1393508.1"/>
    <property type="molecule type" value="Genomic_DNA"/>
</dbReference>
<feature type="domain" description="Aminotransferase class I/classII large" evidence="6">
    <location>
        <begin position="21"/>
        <end position="195"/>
    </location>
</feature>
<comment type="subunit">
    <text evidence="2">Homodimer.</text>
</comment>
<comment type="cofactor">
    <cofactor evidence="1">
        <name>pyridoxal 5'-phosphate</name>
        <dbReference type="ChEBI" id="CHEBI:597326"/>
    </cofactor>
</comment>
<dbReference type="FunFam" id="3.90.1150.10:FF:000010">
    <property type="entry name" value="Alanine aminotransferase 2"/>
    <property type="match status" value="1"/>
</dbReference>
<dbReference type="PANTHER" id="PTHR11751">
    <property type="entry name" value="ALANINE AMINOTRANSFERASE"/>
    <property type="match status" value="1"/>
</dbReference>
<evidence type="ECO:0000256" key="5">
    <source>
        <dbReference type="ARBA" id="ARBA00022898"/>
    </source>
</evidence>
<dbReference type="GO" id="GO:0030170">
    <property type="term" value="F:pyridoxal phosphate binding"/>
    <property type="evidence" value="ECO:0007669"/>
    <property type="project" value="InterPro"/>
</dbReference>
<dbReference type="SUPFAM" id="SSF53383">
    <property type="entry name" value="PLP-dependent transferases"/>
    <property type="match status" value="1"/>
</dbReference>
<keyword evidence="8" id="KW-1185">Reference proteome</keyword>
<name>A0AA36IV87_9DINO</name>
<organism evidence="7 8">
    <name type="scientific">Effrenium voratum</name>
    <dbReference type="NCBI Taxonomy" id="2562239"/>
    <lineage>
        <taxon>Eukaryota</taxon>
        <taxon>Sar</taxon>
        <taxon>Alveolata</taxon>
        <taxon>Dinophyceae</taxon>
        <taxon>Suessiales</taxon>
        <taxon>Symbiodiniaceae</taxon>
        <taxon>Effrenium</taxon>
    </lineage>
</organism>
<sequence length="199" mass="22200">GKAFHSFKKVLRELQQEDSLYKDVQLISFHSTSKGILGECGQRGGFMEYVGFSEAVLTEFTKMAATSLSSNTLGQIFVGLMVKPPQPGDPSYELYQKETSTIFEALKRRALHLTEALNKVPGISCQAIEGAMYAFPSVQLPKKAIEEAEKENTEPDEMWCLQLLEETGIVTVPGSGFEQREGTYHFRTTILPPDELLEE</sequence>
<dbReference type="AlphaFoldDB" id="A0AA36IV87"/>
<dbReference type="InterPro" id="IPR015422">
    <property type="entry name" value="PyrdxlP-dep_Trfase_small"/>
</dbReference>
<dbReference type="Gene3D" id="3.90.1150.10">
    <property type="entry name" value="Aspartate Aminotransferase, domain 1"/>
    <property type="match status" value="1"/>
</dbReference>
<proteinExistence type="predicted"/>
<keyword evidence="5" id="KW-0663">Pyridoxal phosphate</keyword>
<feature type="non-terminal residue" evidence="7">
    <location>
        <position position="1"/>
    </location>
</feature>
<evidence type="ECO:0000256" key="3">
    <source>
        <dbReference type="ARBA" id="ARBA00022576"/>
    </source>
</evidence>
<dbReference type="Pfam" id="PF00155">
    <property type="entry name" value="Aminotran_1_2"/>
    <property type="match status" value="1"/>
</dbReference>
<evidence type="ECO:0000256" key="2">
    <source>
        <dbReference type="ARBA" id="ARBA00011738"/>
    </source>
</evidence>
<evidence type="ECO:0000256" key="4">
    <source>
        <dbReference type="ARBA" id="ARBA00022679"/>
    </source>
</evidence>
<dbReference type="GO" id="GO:0008483">
    <property type="term" value="F:transaminase activity"/>
    <property type="evidence" value="ECO:0007669"/>
    <property type="project" value="UniProtKB-KW"/>
</dbReference>
<comment type="caution">
    <text evidence="7">The sequence shown here is derived from an EMBL/GenBank/DDBJ whole genome shotgun (WGS) entry which is preliminary data.</text>
</comment>
<dbReference type="InterPro" id="IPR045088">
    <property type="entry name" value="ALAT1/2-like"/>
</dbReference>
<evidence type="ECO:0000256" key="1">
    <source>
        <dbReference type="ARBA" id="ARBA00001933"/>
    </source>
</evidence>
<reference evidence="7" key="1">
    <citation type="submission" date="2023-08" db="EMBL/GenBank/DDBJ databases">
        <authorList>
            <person name="Chen Y."/>
            <person name="Shah S."/>
            <person name="Dougan E. K."/>
            <person name="Thang M."/>
            <person name="Chan C."/>
        </authorList>
    </citation>
    <scope>NUCLEOTIDE SEQUENCE</scope>
</reference>